<reference evidence="2 3" key="1">
    <citation type="submission" date="2023-09" db="EMBL/GenBank/DDBJ databases">
        <authorList>
            <person name="Rey-Velasco X."/>
        </authorList>
    </citation>
    <scope>NUCLEOTIDE SEQUENCE [LARGE SCALE GENOMIC DNA]</scope>
    <source>
        <strain evidence="2 3">P050</strain>
    </source>
</reference>
<name>A0ABU2Y5W8_9FLAO</name>
<dbReference type="RefSeq" id="WP_311593679.1">
    <property type="nucleotide sequence ID" value="NZ_JAVRHV010000004.1"/>
</dbReference>
<keyword evidence="1" id="KW-1133">Transmembrane helix</keyword>
<protein>
    <submittedName>
        <fullName evidence="2">Uncharacterized protein</fullName>
    </submittedName>
</protein>
<comment type="caution">
    <text evidence="2">The sequence shown here is derived from an EMBL/GenBank/DDBJ whole genome shotgun (WGS) entry which is preliminary data.</text>
</comment>
<keyword evidence="1" id="KW-0812">Transmembrane</keyword>
<feature type="transmembrane region" description="Helical" evidence="1">
    <location>
        <begin position="126"/>
        <end position="147"/>
    </location>
</feature>
<sequence>MKTRFLFPTRFKLFGWILLLVGLGLGALLMMNDLDYFNWKVNVFPLIGEESGFLTSNESLTWSENNVSDEVASILIIIGGVLVGFSKTKEEDEFIYKIRMESLIWATYVNYAVLLLAVLLVFDMPFFSVLIYNMFTVLFIFIVRFHFMLYKSKKQLSYEE</sequence>
<accession>A0ABU2Y5W8</accession>
<gene>
    <name evidence="2" type="ORF">RM519_10090</name>
</gene>
<keyword evidence="3" id="KW-1185">Reference proteome</keyword>
<dbReference type="Proteomes" id="UP001252186">
    <property type="component" value="Unassembled WGS sequence"/>
</dbReference>
<evidence type="ECO:0000313" key="2">
    <source>
        <dbReference type="EMBL" id="MDT0553594.1"/>
    </source>
</evidence>
<dbReference type="EMBL" id="JAVRHV010000004">
    <property type="protein sequence ID" value="MDT0553594.1"/>
    <property type="molecule type" value="Genomic_DNA"/>
</dbReference>
<feature type="transmembrane region" description="Helical" evidence="1">
    <location>
        <begin position="12"/>
        <end position="31"/>
    </location>
</feature>
<proteinExistence type="predicted"/>
<feature type="transmembrane region" description="Helical" evidence="1">
    <location>
        <begin position="100"/>
        <end position="120"/>
    </location>
</feature>
<organism evidence="2 3">
    <name type="scientific">Urechidicola vernalis</name>
    <dbReference type="NCBI Taxonomy" id="3075600"/>
    <lineage>
        <taxon>Bacteria</taxon>
        <taxon>Pseudomonadati</taxon>
        <taxon>Bacteroidota</taxon>
        <taxon>Flavobacteriia</taxon>
        <taxon>Flavobacteriales</taxon>
        <taxon>Flavobacteriaceae</taxon>
        <taxon>Urechidicola</taxon>
    </lineage>
</organism>
<evidence type="ECO:0000313" key="3">
    <source>
        <dbReference type="Proteomes" id="UP001252186"/>
    </source>
</evidence>
<evidence type="ECO:0000256" key="1">
    <source>
        <dbReference type="SAM" id="Phobius"/>
    </source>
</evidence>
<feature type="transmembrane region" description="Helical" evidence="1">
    <location>
        <begin position="71"/>
        <end position="88"/>
    </location>
</feature>
<keyword evidence="1" id="KW-0472">Membrane</keyword>